<evidence type="ECO:0000313" key="2">
    <source>
        <dbReference type="Proteomes" id="UP001589836"/>
    </source>
</evidence>
<keyword evidence="2" id="KW-1185">Reference proteome</keyword>
<accession>A0ABV6LI86</accession>
<organism evidence="1 2">
    <name type="scientific">Pontibacillus salicampi</name>
    <dbReference type="NCBI Taxonomy" id="1449801"/>
    <lineage>
        <taxon>Bacteria</taxon>
        <taxon>Bacillati</taxon>
        <taxon>Bacillota</taxon>
        <taxon>Bacilli</taxon>
        <taxon>Bacillales</taxon>
        <taxon>Bacillaceae</taxon>
        <taxon>Pontibacillus</taxon>
    </lineage>
</organism>
<reference evidence="1 2" key="1">
    <citation type="submission" date="2024-09" db="EMBL/GenBank/DDBJ databases">
        <authorList>
            <person name="Sun Q."/>
            <person name="Mori K."/>
        </authorList>
    </citation>
    <scope>NUCLEOTIDE SEQUENCE [LARGE SCALE GENOMIC DNA]</scope>
    <source>
        <strain evidence="1 2">NCAIM B.02529</strain>
    </source>
</reference>
<dbReference type="EMBL" id="JBHLTP010000001">
    <property type="protein sequence ID" value="MFC0522063.1"/>
    <property type="molecule type" value="Genomic_DNA"/>
</dbReference>
<gene>
    <name evidence="1" type="ORF">ACFFGV_00475</name>
</gene>
<sequence>MKRTGARSYHQTLFYSLSSCGAQRLVSFLSLLAISQHQLTVFVVFPLSHAGASSSYVAKRAPPLFLSSCGAQRLVDFLLLLAISQHRFVTLIVFPLSHAGASSSYVAKQSPSLFMIQLRCPATSELPLPPCDKSTSIRYTHRVSFISCGSVQLIRR</sequence>
<comment type="caution">
    <text evidence="1">The sequence shown here is derived from an EMBL/GenBank/DDBJ whole genome shotgun (WGS) entry which is preliminary data.</text>
</comment>
<evidence type="ECO:0000313" key="1">
    <source>
        <dbReference type="EMBL" id="MFC0522063.1"/>
    </source>
</evidence>
<dbReference type="Proteomes" id="UP001589836">
    <property type="component" value="Unassembled WGS sequence"/>
</dbReference>
<proteinExistence type="predicted"/>
<dbReference type="PROSITE" id="PS51257">
    <property type="entry name" value="PROKAR_LIPOPROTEIN"/>
    <property type="match status" value="1"/>
</dbReference>
<protein>
    <submittedName>
        <fullName evidence="1">Uncharacterized protein</fullName>
    </submittedName>
</protein>
<dbReference type="RefSeq" id="WP_377344547.1">
    <property type="nucleotide sequence ID" value="NZ_JBHLTP010000001.1"/>
</dbReference>
<name>A0ABV6LI86_9BACI</name>